<dbReference type="PANTHER" id="PTHR23407">
    <property type="entry name" value="ATPASE INHIBITOR/5-FORMYLTETRAHYDROFOLATE CYCLO-LIGASE"/>
    <property type="match status" value="1"/>
</dbReference>
<evidence type="ECO:0000256" key="3">
    <source>
        <dbReference type="ARBA" id="ARBA00022840"/>
    </source>
</evidence>
<dbReference type="InterPro" id="IPR024185">
    <property type="entry name" value="FTHF_cligase-like_sf"/>
</dbReference>
<dbReference type="Pfam" id="PF01812">
    <property type="entry name" value="5-FTHF_cyc-lig"/>
    <property type="match status" value="1"/>
</dbReference>
<evidence type="ECO:0008006" key="5">
    <source>
        <dbReference type="Google" id="ProtNLM"/>
    </source>
</evidence>
<dbReference type="GO" id="GO:0030272">
    <property type="term" value="F:5-formyltetrahydrofolate cyclo-ligase activity"/>
    <property type="evidence" value="ECO:0007669"/>
    <property type="project" value="TreeGrafter"/>
</dbReference>
<evidence type="ECO:0000256" key="1">
    <source>
        <dbReference type="ARBA" id="ARBA00010638"/>
    </source>
</evidence>
<protein>
    <recommendedName>
        <fullName evidence="5">5-formyltetrahydrofolate cyclo-ligase</fullName>
    </recommendedName>
</protein>
<sequence>MSLESWLLAKATKIQLRRVMRCRRRALSTDQQQTAGDTLSTHLLRLPGLAGGQRFAGYLANDGEIDPMPALMKLIGRGRQCFLPIIAPGRRPKLLFGAFDSNSLFAANRYGIPEPQVGANEQLKASELDWLFLPLVAFDRSGNRLGMGGGFYDATLEVLRHRRYWMRPRLVGLAHEFQCVDRLDIDNWDVPLHGIVTESGYHSYRE</sequence>
<dbReference type="GO" id="GO:0035999">
    <property type="term" value="P:tetrahydrofolate interconversion"/>
    <property type="evidence" value="ECO:0007669"/>
    <property type="project" value="TreeGrafter"/>
</dbReference>
<dbReference type="Gene3D" id="3.40.50.10420">
    <property type="entry name" value="NagB/RpiA/CoA transferase-like"/>
    <property type="match status" value="1"/>
</dbReference>
<keyword evidence="2" id="KW-0547">Nucleotide-binding</keyword>
<reference evidence="4" key="1">
    <citation type="submission" date="2018-05" db="EMBL/GenBank/DDBJ databases">
        <authorList>
            <person name="Lanie J.A."/>
            <person name="Ng W.-L."/>
            <person name="Kazmierczak K.M."/>
            <person name="Andrzejewski T.M."/>
            <person name="Davidsen T.M."/>
            <person name="Wayne K.J."/>
            <person name="Tettelin H."/>
            <person name="Glass J.I."/>
            <person name="Rusch D."/>
            <person name="Podicherti R."/>
            <person name="Tsui H.-C.T."/>
            <person name="Winkler M.E."/>
        </authorList>
    </citation>
    <scope>NUCLEOTIDE SEQUENCE</scope>
</reference>
<gene>
    <name evidence="4" type="ORF">METZ01_LOCUS172002</name>
</gene>
<dbReference type="NCBIfam" id="TIGR02727">
    <property type="entry name" value="MTHFS_bact"/>
    <property type="match status" value="1"/>
</dbReference>
<dbReference type="GO" id="GO:0009396">
    <property type="term" value="P:folic acid-containing compound biosynthetic process"/>
    <property type="evidence" value="ECO:0007669"/>
    <property type="project" value="TreeGrafter"/>
</dbReference>
<organism evidence="4">
    <name type="scientific">marine metagenome</name>
    <dbReference type="NCBI Taxonomy" id="408172"/>
    <lineage>
        <taxon>unclassified sequences</taxon>
        <taxon>metagenomes</taxon>
        <taxon>ecological metagenomes</taxon>
    </lineage>
</organism>
<dbReference type="PIRSF" id="PIRSF006806">
    <property type="entry name" value="FTHF_cligase"/>
    <property type="match status" value="1"/>
</dbReference>
<dbReference type="InterPro" id="IPR037171">
    <property type="entry name" value="NagB/RpiA_transferase-like"/>
</dbReference>
<comment type="similarity">
    <text evidence="1">Belongs to the 5-formyltetrahydrofolate cyclo-ligase family.</text>
</comment>
<dbReference type="GO" id="GO:0005524">
    <property type="term" value="F:ATP binding"/>
    <property type="evidence" value="ECO:0007669"/>
    <property type="project" value="UniProtKB-KW"/>
</dbReference>
<keyword evidence="3" id="KW-0067">ATP-binding</keyword>
<dbReference type="InterPro" id="IPR002698">
    <property type="entry name" value="FTHF_cligase"/>
</dbReference>
<evidence type="ECO:0000256" key="2">
    <source>
        <dbReference type="ARBA" id="ARBA00022741"/>
    </source>
</evidence>
<dbReference type="PANTHER" id="PTHR23407:SF1">
    <property type="entry name" value="5-FORMYLTETRAHYDROFOLATE CYCLO-LIGASE"/>
    <property type="match status" value="1"/>
</dbReference>
<dbReference type="AlphaFoldDB" id="A0A382BZC5"/>
<accession>A0A382BZC5</accession>
<evidence type="ECO:0000313" key="4">
    <source>
        <dbReference type="EMBL" id="SVB19148.1"/>
    </source>
</evidence>
<name>A0A382BZC5_9ZZZZ</name>
<proteinExistence type="inferred from homology"/>
<dbReference type="EMBL" id="UINC01032082">
    <property type="protein sequence ID" value="SVB19148.1"/>
    <property type="molecule type" value="Genomic_DNA"/>
</dbReference>
<dbReference type="SUPFAM" id="SSF100950">
    <property type="entry name" value="NagB/RpiA/CoA transferase-like"/>
    <property type="match status" value="1"/>
</dbReference>